<dbReference type="Pfam" id="PF00059">
    <property type="entry name" value="Lectin_C"/>
    <property type="match status" value="2"/>
</dbReference>
<feature type="signal peptide" evidence="1">
    <location>
        <begin position="1"/>
        <end position="19"/>
    </location>
</feature>
<feature type="domain" description="C-type lectin" evidence="2">
    <location>
        <begin position="150"/>
        <end position="271"/>
    </location>
</feature>
<evidence type="ECO:0000313" key="4">
    <source>
        <dbReference type="WBParaSite" id="ACRNAN_scaffold11172.g28072.t1"/>
    </source>
</evidence>
<name>A0A914CK32_9BILA</name>
<accession>A0A914CK32</accession>
<feature type="chain" id="PRO_5037391617" evidence="1">
    <location>
        <begin position="20"/>
        <end position="277"/>
    </location>
</feature>
<dbReference type="Proteomes" id="UP000887540">
    <property type="component" value="Unplaced"/>
</dbReference>
<evidence type="ECO:0000259" key="2">
    <source>
        <dbReference type="PROSITE" id="PS50041"/>
    </source>
</evidence>
<evidence type="ECO:0000313" key="3">
    <source>
        <dbReference type="Proteomes" id="UP000887540"/>
    </source>
</evidence>
<dbReference type="WBParaSite" id="ACRNAN_scaffold11172.g28072.t1">
    <property type="protein sequence ID" value="ACRNAN_scaffold11172.g28072.t1"/>
    <property type="gene ID" value="ACRNAN_scaffold11172.g28072"/>
</dbReference>
<dbReference type="InterPro" id="IPR001304">
    <property type="entry name" value="C-type_lectin-like"/>
</dbReference>
<dbReference type="InterPro" id="IPR050111">
    <property type="entry name" value="C-type_lectin/snaclec_domain"/>
</dbReference>
<dbReference type="AlphaFoldDB" id="A0A914CK32"/>
<keyword evidence="3" id="KW-1185">Reference proteome</keyword>
<dbReference type="InterPro" id="IPR016186">
    <property type="entry name" value="C-type_lectin-like/link_sf"/>
</dbReference>
<dbReference type="CDD" id="cd00037">
    <property type="entry name" value="CLECT"/>
    <property type="match status" value="2"/>
</dbReference>
<dbReference type="Gene3D" id="3.10.100.10">
    <property type="entry name" value="Mannose-Binding Protein A, subunit A"/>
    <property type="match status" value="2"/>
</dbReference>
<feature type="domain" description="C-type lectin" evidence="2">
    <location>
        <begin position="30"/>
        <end position="117"/>
    </location>
</feature>
<proteinExistence type="predicted"/>
<dbReference type="SUPFAM" id="SSF56436">
    <property type="entry name" value="C-type lectin-like"/>
    <property type="match status" value="2"/>
</dbReference>
<protein>
    <submittedName>
        <fullName evidence="4">C-type lectin domain-containing protein</fullName>
    </submittedName>
</protein>
<organism evidence="3 4">
    <name type="scientific">Acrobeloides nanus</name>
    <dbReference type="NCBI Taxonomy" id="290746"/>
    <lineage>
        <taxon>Eukaryota</taxon>
        <taxon>Metazoa</taxon>
        <taxon>Ecdysozoa</taxon>
        <taxon>Nematoda</taxon>
        <taxon>Chromadorea</taxon>
        <taxon>Rhabditida</taxon>
        <taxon>Tylenchina</taxon>
        <taxon>Cephalobomorpha</taxon>
        <taxon>Cephaloboidea</taxon>
        <taxon>Cephalobidae</taxon>
        <taxon>Acrobeloides</taxon>
    </lineage>
</organism>
<dbReference type="PROSITE" id="PS50041">
    <property type="entry name" value="C_TYPE_LECTIN_2"/>
    <property type="match status" value="2"/>
</dbReference>
<dbReference type="InterPro" id="IPR016187">
    <property type="entry name" value="CTDL_fold"/>
</dbReference>
<dbReference type="SMART" id="SM00034">
    <property type="entry name" value="CLECT"/>
    <property type="match status" value="2"/>
</dbReference>
<reference evidence="4" key="1">
    <citation type="submission" date="2022-11" db="UniProtKB">
        <authorList>
            <consortium name="WormBaseParasite"/>
        </authorList>
    </citation>
    <scope>IDENTIFICATION</scope>
</reference>
<dbReference type="PANTHER" id="PTHR22803">
    <property type="entry name" value="MANNOSE, PHOSPHOLIPASE, LECTIN RECEPTOR RELATED"/>
    <property type="match status" value="1"/>
</dbReference>
<evidence type="ECO:0000256" key="1">
    <source>
        <dbReference type="SAM" id="SignalP"/>
    </source>
</evidence>
<keyword evidence="1" id="KW-0732">Signal</keyword>
<sequence>MKSLLNFLLLLFVAKSTFAVCPLNGIVSQDGTKCYHIISTTLNFINAANQVCSDIGGQLVSICNAFDNTNLQNPAFNKLSPLGIKDIWIGLNDLTTHGNWTWVDNSGCAYRNWDGNQMAVAIVIPKAFICETNNQLVQPSCRPGYSYYRPTNFCYKVLTTLYHFPDARSHCINESGDIVSIQSPDENNFVESLLSATKLEFAWIGIELEFYNGQWSWADGTDVTYTNWAPGSGRNSSVPYALMFTNAYPDQNLKDYWANCCNTYAYASICKQPTVCL</sequence>